<dbReference type="Pfam" id="PF01541">
    <property type="entry name" value="GIY-YIG"/>
    <property type="match status" value="1"/>
</dbReference>
<dbReference type="InterPro" id="IPR000305">
    <property type="entry name" value="GIY-YIG_endonuc"/>
</dbReference>
<evidence type="ECO:0000313" key="3">
    <source>
        <dbReference type="EMBL" id="ODS02783.1"/>
    </source>
</evidence>
<reference evidence="3 4" key="1">
    <citation type="journal article" date="2016" name="Environ. Microbiol.">
        <title>New Methyloceanibacter diversity from North Sea sediments includes methanotroph containing solely the soluble methane monooxygenase.</title>
        <authorList>
            <person name="Vekeman B."/>
            <person name="Kerckhof F.M."/>
            <person name="Cremers G."/>
            <person name="de Vos P."/>
            <person name="Vandamme P."/>
            <person name="Boon N."/>
            <person name="Op den Camp H.J."/>
            <person name="Heylen K."/>
        </authorList>
    </citation>
    <scope>NUCLEOTIDE SEQUENCE [LARGE SCALE GENOMIC DNA]</scope>
    <source>
        <strain evidence="3 4">R-67177</strain>
    </source>
</reference>
<dbReference type="InterPro" id="IPR050190">
    <property type="entry name" value="UPF0213_domain"/>
</dbReference>
<dbReference type="PANTHER" id="PTHR34477">
    <property type="entry name" value="UPF0213 PROTEIN YHBQ"/>
    <property type="match status" value="1"/>
</dbReference>
<dbReference type="PANTHER" id="PTHR34477:SF5">
    <property type="entry name" value="BSL5627 PROTEIN"/>
    <property type="match status" value="1"/>
</dbReference>
<name>A0A1E3WAE6_9HYPH</name>
<accession>A0A1E3WAE6</accession>
<dbReference type="Proteomes" id="UP000095042">
    <property type="component" value="Unassembled WGS sequence"/>
</dbReference>
<dbReference type="EMBL" id="LPWD01000231">
    <property type="protein sequence ID" value="ODS02783.1"/>
    <property type="molecule type" value="Genomic_DNA"/>
</dbReference>
<proteinExistence type="inferred from homology"/>
<organism evidence="3 4">
    <name type="scientific">Methyloceanibacter marginalis</name>
    <dbReference type="NCBI Taxonomy" id="1774971"/>
    <lineage>
        <taxon>Bacteria</taxon>
        <taxon>Pseudomonadati</taxon>
        <taxon>Pseudomonadota</taxon>
        <taxon>Alphaproteobacteria</taxon>
        <taxon>Hyphomicrobiales</taxon>
        <taxon>Hyphomicrobiaceae</taxon>
        <taxon>Methyloceanibacter</taxon>
    </lineage>
</organism>
<evidence type="ECO:0000256" key="1">
    <source>
        <dbReference type="ARBA" id="ARBA00007435"/>
    </source>
</evidence>
<comment type="similarity">
    <text evidence="1">Belongs to the UPF0213 family.</text>
</comment>
<evidence type="ECO:0000259" key="2">
    <source>
        <dbReference type="PROSITE" id="PS50164"/>
    </source>
</evidence>
<dbReference type="PROSITE" id="PS50164">
    <property type="entry name" value="GIY_YIG"/>
    <property type="match status" value="1"/>
</dbReference>
<evidence type="ECO:0000313" key="4">
    <source>
        <dbReference type="Proteomes" id="UP000095042"/>
    </source>
</evidence>
<dbReference type="OrthoDB" id="287318at2"/>
<keyword evidence="4" id="KW-1185">Reference proteome</keyword>
<dbReference type="InterPro" id="IPR035901">
    <property type="entry name" value="GIY-YIG_endonuc_sf"/>
</dbReference>
<dbReference type="AlphaFoldDB" id="A0A1E3WAE6"/>
<comment type="caution">
    <text evidence="3">The sequence shown here is derived from an EMBL/GenBank/DDBJ whole genome shotgun (WGS) entry which is preliminary data.</text>
</comment>
<feature type="domain" description="GIY-YIG" evidence="2">
    <location>
        <begin position="2"/>
        <end position="78"/>
    </location>
</feature>
<dbReference type="RefSeq" id="WP_069624017.1">
    <property type="nucleotide sequence ID" value="NZ_LPWD01000231.1"/>
</dbReference>
<dbReference type="Gene3D" id="3.40.1440.10">
    <property type="entry name" value="GIY-YIG endonuclease"/>
    <property type="match status" value="1"/>
</dbReference>
<protein>
    <recommendedName>
        <fullName evidence="2">GIY-YIG domain-containing protein</fullName>
    </recommendedName>
</protein>
<sequence>MRQFYVYILAKHRHGALYIGVTNDLIRRVYEHREGLAPGFTKWQGIKQLVYYEQHATAATAIQREKTMKGWPRAWKIQTIEELNPTWTDLYEEICR</sequence>
<gene>
    <name evidence="3" type="ORF">AUC71_13420</name>
</gene>
<dbReference type="SUPFAM" id="SSF82771">
    <property type="entry name" value="GIY-YIG endonuclease"/>
    <property type="match status" value="1"/>
</dbReference>
<dbReference type="CDD" id="cd10448">
    <property type="entry name" value="GIY-YIG_unchar_3"/>
    <property type="match status" value="1"/>
</dbReference>